<dbReference type="Gene3D" id="3.30.70.360">
    <property type="match status" value="1"/>
</dbReference>
<dbReference type="InterPro" id="IPR001926">
    <property type="entry name" value="TrpB-like_PALP"/>
</dbReference>
<dbReference type="GO" id="GO:0016813">
    <property type="term" value="F:hydrolase activity, acting on carbon-nitrogen (but not peptide) bonds, in linear amidines"/>
    <property type="evidence" value="ECO:0007669"/>
    <property type="project" value="InterPro"/>
</dbReference>
<reference evidence="7 8" key="1">
    <citation type="submission" date="2020-08" db="EMBL/GenBank/DDBJ databases">
        <title>Genomic Encyclopedia of Type Strains, Phase IV (KMG-V): Genome sequencing to study the core and pangenomes of soil and plant-associated prokaryotes.</title>
        <authorList>
            <person name="Whitman W."/>
        </authorList>
    </citation>
    <scope>NUCLEOTIDE SEQUENCE [LARGE SCALE GENOMIC DNA]</scope>
    <source>
        <strain evidence="7 8">34/80</strain>
    </source>
</reference>
<keyword evidence="4" id="KW-0663">Pyridoxal phosphate</keyword>
<dbReference type="NCBIfam" id="TIGR01747">
    <property type="entry name" value="diampropi_NH3ly"/>
    <property type="match status" value="1"/>
</dbReference>
<comment type="caution">
    <text evidence="7">The sequence shown here is derived from an EMBL/GenBank/DDBJ whole genome shotgun (WGS) entry which is preliminary data.</text>
</comment>
<proteinExistence type="inferred from homology"/>
<gene>
    <name evidence="7" type="ORF">GGD71_006594</name>
</gene>
<evidence type="ECO:0000256" key="2">
    <source>
        <dbReference type="ARBA" id="ARBA00006153"/>
    </source>
</evidence>
<evidence type="ECO:0000313" key="7">
    <source>
        <dbReference type="EMBL" id="MBB4225781.1"/>
    </source>
</evidence>
<evidence type="ECO:0000256" key="3">
    <source>
        <dbReference type="ARBA" id="ARBA00022801"/>
    </source>
</evidence>
<name>A0A840G987_9BURK</name>
<evidence type="ECO:0000313" key="8">
    <source>
        <dbReference type="Proteomes" id="UP000524450"/>
    </source>
</evidence>
<sequence>MLFRNPQARRRAYDESLREVMSIARGKESRQWLSTWKRLQPAPTPAWSLPGLARQLGIGALTVKDESARSALGSFKVLGAPVALLRLVLRRWPDRGWAPADLLAGRHADALRDFVVVSATDGNHGRALAAAAQSIGCRCVIVLHAQVSEEREAPIAALGAEIVRIAGNYDESVEEAARLARANGWEVVSDTSYEGYEEVPRDVMQGYGILADELLESSVADTPCPFTHVVVQGGVGGLAAGVVSHFWERYGAARPNFIVVEPEQADCLLQSARNGHPSRATGSVDSVMAGLACGETSPLAWRFLQPAVDVFMTVTDAQAEQAMRTLASGDAGDVPVLSGESGAAGLAALQALAADPAARDAAGLDPDARVLLISTEGATAPGVYRGITGRCGEEVVAAQAQWLRREGIAEDALMARIEAHAAIGAIDGGGVCRIALTDADRQGRDQLVRWMKELDLEVRIDRVGNIFGIRAGITDAAPVMTGSHIDTVATGGRYDGNYGVMAGLEVVRWLDARGRRTLRPIVVAAFTNEEGVRFMPDMMGSLVHAGGLSPDAALDTLGTDGARLGDELARIGYAGDMACGAIVPHAFVELHIEQGPVLEAEGLAIGAVQDLQGISWQEISIVGQSNHAGTTPMRLRHDAGYCAAAIAVFVRDLARRYGGSQVGTVGVLDLHPNLINVIAARATLTIDLRNTDEVMLRRAEAELEAHLRELEKKEGVTIEARRLARFEPVVFDAGLVRRIEASARARGLPSRRMTSGAGHDAQMMARICPAAMIFVPSERGISHNPREHTAPAELANGASVLLDVMLALADEPPTA</sequence>
<dbReference type="NCBIfam" id="NF006058">
    <property type="entry name" value="PRK08206.1"/>
    <property type="match status" value="1"/>
</dbReference>
<dbReference type="Gene3D" id="3.40.630.10">
    <property type="entry name" value="Zn peptidases"/>
    <property type="match status" value="1"/>
</dbReference>
<protein>
    <submittedName>
        <fullName evidence="7">N-carbamoyl-L-amino-acid hydrolase</fullName>
        <ecNumber evidence="7">3.5.1.87</ecNumber>
    </submittedName>
</protein>
<dbReference type="AlphaFoldDB" id="A0A840G987"/>
<dbReference type="SUPFAM" id="SSF53187">
    <property type="entry name" value="Zn-dependent exopeptidases"/>
    <property type="match status" value="1"/>
</dbReference>
<evidence type="ECO:0000259" key="6">
    <source>
        <dbReference type="Pfam" id="PF00291"/>
    </source>
</evidence>
<dbReference type="GO" id="GO:0008838">
    <property type="term" value="F:diaminopropionate ammonia-lyase activity"/>
    <property type="evidence" value="ECO:0007669"/>
    <property type="project" value="InterPro"/>
</dbReference>
<dbReference type="PANTHER" id="PTHR32494:SF5">
    <property type="entry name" value="ALLANTOATE AMIDOHYDROLASE"/>
    <property type="match status" value="1"/>
</dbReference>
<feature type="coiled-coil region" evidence="5">
    <location>
        <begin position="689"/>
        <end position="716"/>
    </location>
</feature>
<dbReference type="Proteomes" id="UP000524450">
    <property type="component" value="Unassembled WGS sequence"/>
</dbReference>
<dbReference type="InterPro" id="IPR002933">
    <property type="entry name" value="Peptidase_M20"/>
</dbReference>
<dbReference type="SUPFAM" id="SSF55031">
    <property type="entry name" value="Bacterial exopeptidase dimerisation domain"/>
    <property type="match status" value="1"/>
</dbReference>
<evidence type="ECO:0000256" key="1">
    <source>
        <dbReference type="ARBA" id="ARBA00001933"/>
    </source>
</evidence>
<comment type="cofactor">
    <cofactor evidence="1">
        <name>pyridoxal 5'-phosphate</name>
        <dbReference type="ChEBI" id="CHEBI:597326"/>
    </cofactor>
</comment>
<keyword evidence="3 7" id="KW-0378">Hydrolase</keyword>
<feature type="domain" description="Tryptophan synthase beta chain-like PALP" evidence="6">
    <location>
        <begin position="40"/>
        <end position="375"/>
    </location>
</feature>
<accession>A0A840G987</accession>
<keyword evidence="5" id="KW-0175">Coiled coil</keyword>
<dbReference type="Gene3D" id="3.40.50.1100">
    <property type="match status" value="3"/>
</dbReference>
<dbReference type="EC" id="3.5.1.87" evidence="7"/>
<comment type="similarity">
    <text evidence="2">Belongs to the peptidase M20 family.</text>
</comment>
<dbReference type="Pfam" id="PF01546">
    <property type="entry name" value="Peptidase_M20"/>
    <property type="match status" value="1"/>
</dbReference>
<dbReference type="NCBIfam" id="NF006771">
    <property type="entry name" value="PRK09290.1-5"/>
    <property type="match status" value="1"/>
</dbReference>
<dbReference type="GO" id="GO:0050538">
    <property type="term" value="F:N-carbamoyl-L-amino-acid hydrolase activity"/>
    <property type="evidence" value="ECO:0007669"/>
    <property type="project" value="UniProtKB-EC"/>
</dbReference>
<evidence type="ECO:0000256" key="4">
    <source>
        <dbReference type="ARBA" id="ARBA00022898"/>
    </source>
</evidence>
<organism evidence="7 8">
    <name type="scientific">Variovorax guangxiensis</name>
    <dbReference type="NCBI Taxonomy" id="1775474"/>
    <lineage>
        <taxon>Bacteria</taxon>
        <taxon>Pseudomonadati</taxon>
        <taxon>Pseudomonadota</taxon>
        <taxon>Betaproteobacteria</taxon>
        <taxon>Burkholderiales</taxon>
        <taxon>Comamonadaceae</taxon>
        <taxon>Variovorax</taxon>
    </lineage>
</organism>
<dbReference type="GO" id="GO:0030170">
    <property type="term" value="F:pyridoxal phosphate binding"/>
    <property type="evidence" value="ECO:0007669"/>
    <property type="project" value="InterPro"/>
</dbReference>
<dbReference type="InterPro" id="IPR010158">
    <property type="entry name" value="Amidase_Cbmase"/>
</dbReference>
<dbReference type="PANTHER" id="PTHR32494">
    <property type="entry name" value="ALLANTOATE DEIMINASE-RELATED"/>
    <property type="match status" value="1"/>
</dbReference>
<dbReference type="NCBIfam" id="TIGR01879">
    <property type="entry name" value="hydantase"/>
    <property type="match status" value="1"/>
</dbReference>
<dbReference type="InterPro" id="IPR036052">
    <property type="entry name" value="TrpB-like_PALP_sf"/>
</dbReference>
<dbReference type="InterPro" id="IPR036264">
    <property type="entry name" value="Bact_exopeptidase_dim_dom"/>
</dbReference>
<dbReference type="InterPro" id="IPR010081">
    <property type="entry name" value="DiNH2opropionate_NH3_lyase"/>
</dbReference>
<dbReference type="EMBL" id="JACIFZ010000015">
    <property type="protein sequence ID" value="MBB4225781.1"/>
    <property type="molecule type" value="Genomic_DNA"/>
</dbReference>
<dbReference type="SUPFAM" id="SSF53686">
    <property type="entry name" value="Tryptophan synthase beta subunit-like PLP-dependent enzymes"/>
    <property type="match status" value="1"/>
</dbReference>
<dbReference type="CDD" id="cd03884">
    <property type="entry name" value="M20_bAS"/>
    <property type="match status" value="1"/>
</dbReference>
<evidence type="ECO:0000256" key="5">
    <source>
        <dbReference type="SAM" id="Coils"/>
    </source>
</evidence>
<dbReference type="Pfam" id="PF00291">
    <property type="entry name" value="PALP"/>
    <property type="match status" value="1"/>
</dbReference>